<evidence type="ECO:0000259" key="13">
    <source>
        <dbReference type="Pfam" id="PF00593"/>
    </source>
</evidence>
<evidence type="ECO:0000256" key="11">
    <source>
        <dbReference type="PROSITE-ProRule" id="PRU01360"/>
    </source>
</evidence>
<dbReference type="InterPro" id="IPR000531">
    <property type="entry name" value="Beta-barrel_TonB"/>
</dbReference>
<dbReference type="EMBL" id="JAVDVX010000003">
    <property type="protein sequence ID" value="MDR7089998.1"/>
    <property type="molecule type" value="Genomic_DNA"/>
</dbReference>
<dbReference type="Proteomes" id="UP001253595">
    <property type="component" value="Unassembled WGS sequence"/>
</dbReference>
<dbReference type="Pfam" id="PF00593">
    <property type="entry name" value="TonB_dep_Rec_b-barrel"/>
    <property type="match status" value="1"/>
</dbReference>
<evidence type="ECO:0000256" key="9">
    <source>
        <dbReference type="ARBA" id="ARBA00023170"/>
    </source>
</evidence>
<dbReference type="CDD" id="cd01347">
    <property type="entry name" value="ligand_gated_channel"/>
    <property type="match status" value="1"/>
</dbReference>
<reference evidence="15 16" key="1">
    <citation type="submission" date="2023-07" db="EMBL/GenBank/DDBJ databases">
        <title>Sorghum-associated microbial communities from plants grown in Nebraska, USA.</title>
        <authorList>
            <person name="Schachtman D."/>
        </authorList>
    </citation>
    <scope>NUCLEOTIDE SEQUENCE [LARGE SCALE GENOMIC DNA]</scope>
    <source>
        <strain evidence="15 16">BE190</strain>
    </source>
</reference>
<comment type="subcellular location">
    <subcellularLocation>
        <location evidence="1 11">Cell outer membrane</location>
        <topology evidence="1 11">Multi-pass membrane protein</topology>
    </subcellularLocation>
</comment>
<gene>
    <name evidence="15" type="ORF">J2X05_002020</name>
</gene>
<dbReference type="SUPFAM" id="SSF56935">
    <property type="entry name" value="Porins"/>
    <property type="match status" value="1"/>
</dbReference>
<evidence type="ECO:0000256" key="5">
    <source>
        <dbReference type="ARBA" id="ARBA00022692"/>
    </source>
</evidence>
<keyword evidence="4 11" id="KW-1134">Transmembrane beta strand</keyword>
<evidence type="ECO:0000259" key="14">
    <source>
        <dbReference type="Pfam" id="PF07715"/>
    </source>
</evidence>
<evidence type="ECO:0000256" key="7">
    <source>
        <dbReference type="ARBA" id="ARBA00023077"/>
    </source>
</evidence>
<dbReference type="Gene3D" id="2.170.130.10">
    <property type="entry name" value="TonB-dependent receptor, plug domain"/>
    <property type="match status" value="1"/>
</dbReference>
<dbReference type="InterPro" id="IPR037066">
    <property type="entry name" value="Plug_dom_sf"/>
</dbReference>
<keyword evidence="8 11" id="KW-0472">Membrane</keyword>
<keyword evidence="5 11" id="KW-0812">Transmembrane</keyword>
<comment type="similarity">
    <text evidence="2">Belongs to the TonB-dependent receptor family. Hemoglobin/haptoglobin binding protein subfamily.</text>
</comment>
<dbReference type="Gene3D" id="2.40.170.20">
    <property type="entry name" value="TonB-dependent receptor, beta-barrel domain"/>
    <property type="match status" value="1"/>
</dbReference>
<evidence type="ECO:0000313" key="15">
    <source>
        <dbReference type="EMBL" id="MDR7089998.1"/>
    </source>
</evidence>
<dbReference type="PANTHER" id="PTHR30069">
    <property type="entry name" value="TONB-DEPENDENT OUTER MEMBRANE RECEPTOR"/>
    <property type="match status" value="1"/>
</dbReference>
<evidence type="ECO:0000256" key="3">
    <source>
        <dbReference type="ARBA" id="ARBA00022448"/>
    </source>
</evidence>
<evidence type="ECO:0000256" key="12">
    <source>
        <dbReference type="RuleBase" id="RU003357"/>
    </source>
</evidence>
<protein>
    <submittedName>
        <fullName evidence="15">Iron complex outermembrane receptor protein</fullName>
    </submittedName>
</protein>
<evidence type="ECO:0000256" key="4">
    <source>
        <dbReference type="ARBA" id="ARBA00022452"/>
    </source>
</evidence>
<evidence type="ECO:0000256" key="8">
    <source>
        <dbReference type="ARBA" id="ARBA00023136"/>
    </source>
</evidence>
<name>A0ABU1UY21_9GAMM</name>
<dbReference type="InterPro" id="IPR039426">
    <property type="entry name" value="TonB-dep_rcpt-like"/>
</dbReference>
<dbReference type="InterPro" id="IPR036942">
    <property type="entry name" value="Beta-barrel_TonB_sf"/>
</dbReference>
<keyword evidence="3 11" id="KW-0813">Transport</keyword>
<evidence type="ECO:0000256" key="2">
    <source>
        <dbReference type="ARBA" id="ARBA00008143"/>
    </source>
</evidence>
<dbReference type="PANTHER" id="PTHR30069:SF29">
    <property type="entry name" value="HEMOGLOBIN AND HEMOGLOBIN-HAPTOGLOBIN-BINDING PROTEIN 1-RELATED"/>
    <property type="match status" value="1"/>
</dbReference>
<evidence type="ECO:0000313" key="16">
    <source>
        <dbReference type="Proteomes" id="UP001253595"/>
    </source>
</evidence>
<dbReference type="PROSITE" id="PS52016">
    <property type="entry name" value="TONB_DEPENDENT_REC_3"/>
    <property type="match status" value="1"/>
</dbReference>
<dbReference type="InterPro" id="IPR012910">
    <property type="entry name" value="Plug_dom"/>
</dbReference>
<evidence type="ECO:0000256" key="10">
    <source>
        <dbReference type="ARBA" id="ARBA00023237"/>
    </source>
</evidence>
<keyword evidence="16" id="KW-1185">Reference proteome</keyword>
<accession>A0ABU1UY21</accession>
<proteinExistence type="inferred from homology"/>
<keyword evidence="10 11" id="KW-0998">Cell outer membrane</keyword>
<dbReference type="Pfam" id="PF07715">
    <property type="entry name" value="Plug"/>
    <property type="match status" value="1"/>
</dbReference>
<evidence type="ECO:0000256" key="1">
    <source>
        <dbReference type="ARBA" id="ARBA00004571"/>
    </source>
</evidence>
<sequence length="667" mass="75443">MSAHRLSIWLLAATGVMSMMARGADYLEMDLEQLLEVKVTGVTLRDESLKTVPSVVTVFTREQLDTLGLDYLYELVRLVPGFQVNRVADNPLNYTFSTSGRRTGSRAREIALVVDGRLFVDPRSSGADSAFALFPLANIERVEVIQGPGSAIYGSGAFTGVINIVSRRGGKSLSVATGSDQRRKADLHVNHSQDDWQLNLFAHAYEDQGQDYRLANGAHTSDPRQELGLDLGLAYRDTRVQVAWFRLTADDFYVLEKVYNEFNHFQPQYRHFSLEQEFHLRPNLQTKLSYHYQSDDQDLHALLSPAGALTSVSQPASGDPVLTKVNFFAEAHKLALANDLSLSDDGSIQFGLEGLRAKEIDAKAYTNFNLEQIVKRQFPVDYYGNFDNFTVVESAARRDTASAYAQWLQELGFDTRLTLGIRYDHYEEIGDHPSPRLGLVHQLNEYHSLKLLYGEAFRSPSFAETRLTNNPFIRGNPELNHELVKTWNLVWVGMWQNTSTNLAGFFNRYEDPIISGLDDIGARSYINSSDQRSAGASLDIKHQIGESWLMRLSLTRFTDLPDSAFAEADRLAAYILNYHKGVWNWNLSFNYQGERDYLRTASQRERLAGYWLANSQLSYQLVKDTRIKLTIKNLMDEDYASPPQGAGIIGGVPNRAREWGIGLDWRW</sequence>
<comment type="caution">
    <text evidence="15">The sequence shown here is derived from an EMBL/GenBank/DDBJ whole genome shotgun (WGS) entry which is preliminary data.</text>
</comment>
<feature type="domain" description="TonB-dependent receptor plug" evidence="14">
    <location>
        <begin position="49"/>
        <end position="161"/>
    </location>
</feature>
<keyword evidence="6" id="KW-0732">Signal</keyword>
<keyword evidence="9 15" id="KW-0675">Receptor</keyword>
<keyword evidence="7 12" id="KW-0798">TonB box</keyword>
<feature type="domain" description="TonB-dependent receptor-like beta-barrel" evidence="13">
    <location>
        <begin position="226"/>
        <end position="634"/>
    </location>
</feature>
<dbReference type="RefSeq" id="WP_310071953.1">
    <property type="nucleotide sequence ID" value="NZ_JAVDVX010000003.1"/>
</dbReference>
<organism evidence="15 16">
    <name type="scientific">Cellvibrio fibrivorans</name>
    <dbReference type="NCBI Taxonomy" id="126350"/>
    <lineage>
        <taxon>Bacteria</taxon>
        <taxon>Pseudomonadati</taxon>
        <taxon>Pseudomonadota</taxon>
        <taxon>Gammaproteobacteria</taxon>
        <taxon>Cellvibrionales</taxon>
        <taxon>Cellvibrionaceae</taxon>
        <taxon>Cellvibrio</taxon>
    </lineage>
</organism>
<evidence type="ECO:0000256" key="6">
    <source>
        <dbReference type="ARBA" id="ARBA00022729"/>
    </source>
</evidence>